<proteinExistence type="predicted"/>
<evidence type="ECO:0000313" key="1">
    <source>
        <dbReference type="EMBL" id="UYP45139.1"/>
    </source>
</evidence>
<organism evidence="1 2">
    <name type="scientific">Candidatus Lokiarchaeum ossiferum</name>
    <dbReference type="NCBI Taxonomy" id="2951803"/>
    <lineage>
        <taxon>Archaea</taxon>
        <taxon>Promethearchaeati</taxon>
        <taxon>Promethearchaeota</taxon>
        <taxon>Promethearchaeia</taxon>
        <taxon>Promethearchaeales</taxon>
        <taxon>Promethearchaeaceae</taxon>
        <taxon>Candidatus Lokiarchaeum</taxon>
    </lineage>
</organism>
<dbReference type="Proteomes" id="UP001208689">
    <property type="component" value="Chromosome"/>
</dbReference>
<dbReference type="InterPro" id="IPR036388">
    <property type="entry name" value="WH-like_DNA-bd_sf"/>
</dbReference>
<evidence type="ECO:0000313" key="2">
    <source>
        <dbReference type="Proteomes" id="UP001208689"/>
    </source>
</evidence>
<dbReference type="EMBL" id="CP104013">
    <property type="protein sequence ID" value="UYP45139.1"/>
    <property type="molecule type" value="Genomic_DNA"/>
</dbReference>
<evidence type="ECO:0008006" key="3">
    <source>
        <dbReference type="Google" id="ProtNLM"/>
    </source>
</evidence>
<gene>
    <name evidence="1" type="ORF">NEF87_001424</name>
</gene>
<dbReference type="InterPro" id="IPR036390">
    <property type="entry name" value="WH_DNA-bd_sf"/>
</dbReference>
<accession>A0ABY6HRD6</accession>
<name>A0ABY6HRD6_9ARCH</name>
<dbReference type="SUPFAM" id="SSF46785">
    <property type="entry name" value="Winged helix' DNA-binding domain"/>
    <property type="match status" value="1"/>
</dbReference>
<sequence length="364" mass="43098">MSELNEHIFDPQLRDYESQIIDFFIKEGEIRNRGKKAQLIYAYLLIHRQLTQNQLAELSNLSKGYISSALSSMQNIQLINRKMIPGTHTYKYSFVNDNNFFGFRESSKLVQYYNNFERVVWSEIKKLENLKCEEKSQKRFLITRMKDLIRWTQAVTKIICEQEGYKNPNADKYPNLLNTQLYNSNNELEFFDYEPNLVEFEKNFIDIILSMDNTFRKDPILILEGFFLTRKILSQQKIEELSQYSRATISKSISKMLKMGEIQKIPKSNALISGYKAYIMPNVTEVQLLMQISTHEQILTFQPAIKKIIVELKTNKKKLDRLNGYTEIQDITSKLEEYFSHHEQKLKITRKICHEIKDIQILTH</sequence>
<dbReference type="Gene3D" id="1.10.10.10">
    <property type="entry name" value="Winged helix-like DNA-binding domain superfamily/Winged helix DNA-binding domain"/>
    <property type="match status" value="1"/>
</dbReference>
<keyword evidence="2" id="KW-1185">Reference proteome</keyword>
<reference evidence="1" key="1">
    <citation type="submission" date="2022-09" db="EMBL/GenBank/DDBJ databases">
        <title>Actin cytoskeleton and complex cell architecture in an #Asgard archaeon.</title>
        <authorList>
            <person name="Ponce Toledo R.I."/>
            <person name="Schleper C."/>
            <person name="Rodrigues Oliveira T."/>
            <person name="Wollweber F."/>
            <person name="Xu J."/>
            <person name="Rittmann S."/>
            <person name="Klingl A."/>
            <person name="Pilhofer M."/>
        </authorList>
    </citation>
    <scope>NUCLEOTIDE SEQUENCE</scope>
    <source>
        <strain evidence="1">B-35</strain>
    </source>
</reference>
<protein>
    <recommendedName>
        <fullName evidence="3">MarR family transcriptional regulator</fullName>
    </recommendedName>
</protein>